<dbReference type="OrthoDB" id="2507438at2759"/>
<dbReference type="EMBL" id="ADAS02000092">
    <property type="protein sequence ID" value="OAV90877.1"/>
    <property type="molecule type" value="Genomic_DNA"/>
</dbReference>
<evidence type="ECO:0000256" key="1">
    <source>
        <dbReference type="SAM" id="SignalP"/>
    </source>
</evidence>
<reference evidence="2" key="1">
    <citation type="submission" date="2009-11" db="EMBL/GenBank/DDBJ databases">
        <authorList>
            <consortium name="The Broad Institute Genome Sequencing Platform"/>
            <person name="Ward D."/>
            <person name="Feldgarden M."/>
            <person name="Earl A."/>
            <person name="Young S.K."/>
            <person name="Zeng Q."/>
            <person name="Koehrsen M."/>
            <person name="Alvarado L."/>
            <person name="Berlin A."/>
            <person name="Bochicchio J."/>
            <person name="Borenstein D."/>
            <person name="Chapman S.B."/>
            <person name="Chen Z."/>
            <person name="Engels R."/>
            <person name="Freedman E."/>
            <person name="Gellesch M."/>
            <person name="Goldberg J."/>
            <person name="Griggs A."/>
            <person name="Gujja S."/>
            <person name="Heilman E."/>
            <person name="Heiman D."/>
            <person name="Hepburn T."/>
            <person name="Howarth C."/>
            <person name="Jen D."/>
            <person name="Larson L."/>
            <person name="Lewis B."/>
            <person name="Mehta T."/>
            <person name="Park D."/>
            <person name="Pearson M."/>
            <person name="Roberts A."/>
            <person name="Saif S."/>
            <person name="Shea T."/>
            <person name="Shenoy N."/>
            <person name="Sisk P."/>
            <person name="Stolte C."/>
            <person name="Sykes S."/>
            <person name="Thomson T."/>
            <person name="Walk T."/>
            <person name="White J."/>
            <person name="Yandava C."/>
            <person name="Izard J."/>
            <person name="Baranova O.V."/>
            <person name="Blanton J.M."/>
            <person name="Tanner A.C."/>
            <person name="Dewhirst F.E."/>
            <person name="Haas B."/>
            <person name="Nusbaum C."/>
            <person name="Birren B."/>
        </authorList>
    </citation>
    <scope>NUCLEOTIDE SEQUENCE [LARGE SCALE GENOMIC DNA]</scope>
    <source>
        <strain evidence="2">1-1 BBBD Race 1</strain>
    </source>
</reference>
<reference evidence="3" key="4">
    <citation type="submission" date="2025-05" db="UniProtKB">
        <authorList>
            <consortium name="EnsemblFungi"/>
        </authorList>
    </citation>
    <scope>IDENTIFICATION</scope>
    <source>
        <strain evidence="3">isolate 1-1 / race 1 (BBBD)</strain>
    </source>
</reference>
<keyword evidence="4" id="KW-1185">Reference proteome</keyword>
<feature type="signal peptide" evidence="1">
    <location>
        <begin position="1"/>
        <end position="18"/>
    </location>
</feature>
<reference evidence="2" key="2">
    <citation type="submission" date="2016-05" db="EMBL/GenBank/DDBJ databases">
        <title>Comparative analysis highlights variable genome content of wheat rusts and divergence of the mating loci.</title>
        <authorList>
            <person name="Cuomo C.A."/>
            <person name="Bakkeren G."/>
            <person name="Szabo L."/>
            <person name="Khalil H."/>
            <person name="Joly D."/>
            <person name="Goldberg J."/>
            <person name="Young S."/>
            <person name="Zeng Q."/>
            <person name="Fellers J."/>
        </authorList>
    </citation>
    <scope>NUCLEOTIDE SEQUENCE [LARGE SCALE GENOMIC DNA]</scope>
    <source>
        <strain evidence="2">1-1 BBBD Race 1</strain>
    </source>
</reference>
<dbReference type="AlphaFoldDB" id="A0A180GDT2"/>
<reference evidence="3 4" key="3">
    <citation type="journal article" date="2017" name="G3 (Bethesda)">
        <title>Comparative analysis highlights variable genome content of wheat rusts and divergence of the mating loci.</title>
        <authorList>
            <person name="Cuomo C.A."/>
            <person name="Bakkeren G."/>
            <person name="Khalil H.B."/>
            <person name="Panwar V."/>
            <person name="Joly D."/>
            <person name="Linning R."/>
            <person name="Sakthikumar S."/>
            <person name="Song X."/>
            <person name="Adiconis X."/>
            <person name="Fan L."/>
            <person name="Goldberg J.M."/>
            <person name="Levin J.Z."/>
            <person name="Young S."/>
            <person name="Zeng Q."/>
            <person name="Anikster Y."/>
            <person name="Bruce M."/>
            <person name="Wang M."/>
            <person name="Yin C."/>
            <person name="McCallum B."/>
            <person name="Szabo L.J."/>
            <person name="Hulbert S."/>
            <person name="Chen X."/>
            <person name="Fellers J.P."/>
        </authorList>
    </citation>
    <scope>NUCLEOTIDE SEQUENCE</scope>
    <source>
        <strain evidence="4">Isolate 1-1 / race 1 (BBBD)</strain>
        <strain evidence="3">isolate 1-1 / race 1 (BBBD)</strain>
    </source>
</reference>
<protein>
    <submittedName>
        <fullName evidence="2 3">Uncharacterized protein</fullName>
    </submittedName>
</protein>
<evidence type="ECO:0000313" key="3">
    <source>
        <dbReference type="EnsemblFungi" id="PTTG_01987-t43_1-p1"/>
    </source>
</evidence>
<proteinExistence type="predicted"/>
<dbReference type="VEuPathDB" id="FungiDB:PTTG_01987"/>
<evidence type="ECO:0000313" key="2">
    <source>
        <dbReference type="EMBL" id="OAV90877.1"/>
    </source>
</evidence>
<accession>A0A180GDT2</accession>
<dbReference type="EnsemblFungi" id="PTTG_01987-t43_1">
    <property type="protein sequence ID" value="PTTG_01987-t43_1-p1"/>
    <property type="gene ID" value="PTTG_01987"/>
</dbReference>
<organism evidence="2">
    <name type="scientific">Puccinia triticina (isolate 1-1 / race 1 (BBBD))</name>
    <name type="common">Brown leaf rust fungus</name>
    <dbReference type="NCBI Taxonomy" id="630390"/>
    <lineage>
        <taxon>Eukaryota</taxon>
        <taxon>Fungi</taxon>
        <taxon>Dikarya</taxon>
        <taxon>Basidiomycota</taxon>
        <taxon>Pucciniomycotina</taxon>
        <taxon>Pucciniomycetes</taxon>
        <taxon>Pucciniales</taxon>
        <taxon>Pucciniaceae</taxon>
        <taxon>Puccinia</taxon>
    </lineage>
</organism>
<keyword evidence="1" id="KW-0732">Signal</keyword>
<gene>
    <name evidence="2" type="ORF">PTTG_01987</name>
</gene>
<sequence>MILSPFAFLFLCLAPSHASLLHYTHHRRALLEGAADMSRVAGAVSHGAESSTSTRGAIELAHPPDPVSDSILAPLQASDRNVQLAHRPEVDPGKSAAPADFHPPQNHNPAVTYYHPEQEFQPLLSHPPLPPKLSWTGRLKFRLRSKWNNIYLFFRRAGRFLSPASPRRIFSYASKLQSDFKKLPANADHTQGLVRKVVGKIFKSKSNFRTYLRVDPKVPLSTEAILVDDTTKRLVAIREFINVDHELALKSNSEAIEAAVKNSLKLFSSPSSLANHLASLNARELAAARLGIRTYAGGAAASLADLHGFLGPENVFASQLTLILHDESIVGRLPDGFKLQFAEELKGLQTHLSEMARYQSEMRIAGKNSHSVLYPYDAAEAIENFAQKQTQVLGGQFENFQAVMSKIKKSDPYKAFQMDLNFPNSAAGRELQFIKPLWAGQGFDTNTMSFAEAYRLKVGFKDPVKAVKFLAPGQDIPAKALENTLARFKTEATAQKLKQDVLDIYSRDGYKLLREEISTSKTIPL</sequence>
<name>A0A180GDT2_PUCT1</name>
<feature type="chain" id="PRO_5008109809" evidence="1">
    <location>
        <begin position="19"/>
        <end position="525"/>
    </location>
</feature>
<dbReference type="Proteomes" id="UP000005240">
    <property type="component" value="Unassembled WGS sequence"/>
</dbReference>
<evidence type="ECO:0000313" key="4">
    <source>
        <dbReference type="Proteomes" id="UP000005240"/>
    </source>
</evidence>